<evidence type="ECO:0000256" key="4">
    <source>
        <dbReference type="ARBA" id="ARBA00022692"/>
    </source>
</evidence>
<dbReference type="PROSITE" id="PS50850">
    <property type="entry name" value="MFS"/>
    <property type="match status" value="1"/>
</dbReference>
<dbReference type="AlphaFoldDB" id="A0A938YT50"/>
<accession>A0A938YT50</accession>
<dbReference type="InterPro" id="IPR011701">
    <property type="entry name" value="MFS"/>
</dbReference>
<dbReference type="InterPro" id="IPR036259">
    <property type="entry name" value="MFS_trans_sf"/>
</dbReference>
<feature type="transmembrane region" description="Helical" evidence="7">
    <location>
        <begin position="158"/>
        <end position="191"/>
    </location>
</feature>
<keyword evidence="3" id="KW-1003">Cell membrane</keyword>
<feature type="transmembrane region" description="Helical" evidence="7">
    <location>
        <begin position="57"/>
        <end position="77"/>
    </location>
</feature>
<evidence type="ECO:0000256" key="6">
    <source>
        <dbReference type="ARBA" id="ARBA00023136"/>
    </source>
</evidence>
<dbReference type="InterPro" id="IPR020846">
    <property type="entry name" value="MFS_dom"/>
</dbReference>
<feature type="transmembrane region" description="Helical" evidence="7">
    <location>
        <begin position="249"/>
        <end position="268"/>
    </location>
</feature>
<sequence length="397" mass="43535">MHKPPTAKIRPNLVAEKPSFGKINLIVFMMGALGNIILVFVPLFLAEMGLTGLEIGILIGTGLITRLFASIPIGVISDRFSTKAAFYAAIAFIIIFLVGLNFTTNFFFLLVLFILLGLGKETINSFLDIFTLKAQGEKAGKTFGKFQLSRYLGSGTGALLSGIAIAFLAFALTFNIVAVLVLLLLVPIYLLKDVPKEKINLFQYGKDFLKVKNVLFAGMLFLFTFHWGAEHTTYGLFLKNYLDLDTAWSGLYISITLIFLALAAFLGGRLIDKGIEHKKLFIVGVLFSGIGHIMMVNENVFVSLFWRILHEAGDGLFFITQFVWISLLFEKERIGGNYGIMFTIMTLGAFTGAIAFGPLGEATNYTAPFIVSGAILIAEALILGIYIFGKGLKKKPA</sequence>
<proteinExistence type="predicted"/>
<feature type="domain" description="Major facilitator superfamily (MFS) profile" evidence="8">
    <location>
        <begin position="19"/>
        <end position="391"/>
    </location>
</feature>
<feature type="transmembrane region" description="Helical" evidence="7">
    <location>
        <begin position="338"/>
        <end position="359"/>
    </location>
</feature>
<gene>
    <name evidence="9" type="ORF">JW744_00930</name>
</gene>
<comment type="caution">
    <text evidence="9">The sequence shown here is derived from an EMBL/GenBank/DDBJ whole genome shotgun (WGS) entry which is preliminary data.</text>
</comment>
<feature type="transmembrane region" description="Helical" evidence="7">
    <location>
        <begin position="365"/>
        <end position="388"/>
    </location>
</feature>
<dbReference type="InterPro" id="IPR050171">
    <property type="entry name" value="MFS_Transporters"/>
</dbReference>
<feature type="transmembrane region" description="Helical" evidence="7">
    <location>
        <begin position="84"/>
        <end position="117"/>
    </location>
</feature>
<dbReference type="PANTHER" id="PTHR23517:SF3">
    <property type="entry name" value="INTEGRAL MEMBRANE TRANSPORT PROTEIN"/>
    <property type="match status" value="1"/>
</dbReference>
<feature type="transmembrane region" description="Helical" evidence="7">
    <location>
        <begin position="211"/>
        <end position="229"/>
    </location>
</feature>
<evidence type="ECO:0000256" key="7">
    <source>
        <dbReference type="SAM" id="Phobius"/>
    </source>
</evidence>
<keyword evidence="5 7" id="KW-1133">Transmembrane helix</keyword>
<dbReference type="GO" id="GO:0022857">
    <property type="term" value="F:transmembrane transporter activity"/>
    <property type="evidence" value="ECO:0007669"/>
    <property type="project" value="InterPro"/>
</dbReference>
<keyword evidence="4 7" id="KW-0812">Transmembrane</keyword>
<dbReference type="SUPFAM" id="SSF103473">
    <property type="entry name" value="MFS general substrate transporter"/>
    <property type="match status" value="1"/>
</dbReference>
<evidence type="ECO:0000256" key="3">
    <source>
        <dbReference type="ARBA" id="ARBA00022475"/>
    </source>
</evidence>
<feature type="transmembrane region" description="Helical" evidence="7">
    <location>
        <begin position="25"/>
        <end position="45"/>
    </location>
</feature>
<dbReference type="PANTHER" id="PTHR23517">
    <property type="entry name" value="RESISTANCE PROTEIN MDTM, PUTATIVE-RELATED-RELATED"/>
    <property type="match status" value="1"/>
</dbReference>
<dbReference type="EMBL" id="JAFGDB010000015">
    <property type="protein sequence ID" value="MBN2067011.1"/>
    <property type="molecule type" value="Genomic_DNA"/>
</dbReference>
<protein>
    <submittedName>
        <fullName evidence="9">MFS transporter</fullName>
    </submittedName>
</protein>
<evidence type="ECO:0000313" key="10">
    <source>
        <dbReference type="Proteomes" id="UP000809243"/>
    </source>
</evidence>
<dbReference type="GO" id="GO:0005886">
    <property type="term" value="C:plasma membrane"/>
    <property type="evidence" value="ECO:0007669"/>
    <property type="project" value="UniProtKB-SubCell"/>
</dbReference>
<evidence type="ECO:0000256" key="1">
    <source>
        <dbReference type="ARBA" id="ARBA00004651"/>
    </source>
</evidence>
<reference evidence="9" key="1">
    <citation type="submission" date="2021-01" db="EMBL/GenBank/DDBJ databases">
        <title>Active Sulfur Cycling in an Early Earth Analoge.</title>
        <authorList>
            <person name="Hahn C.R."/>
            <person name="Youssef N.H."/>
            <person name="Elshahed M."/>
        </authorList>
    </citation>
    <scope>NUCLEOTIDE SEQUENCE</scope>
    <source>
        <strain evidence="9">Zod_Metabat.1151</strain>
    </source>
</reference>
<keyword evidence="2" id="KW-0813">Transport</keyword>
<evidence type="ECO:0000313" key="9">
    <source>
        <dbReference type="EMBL" id="MBN2067011.1"/>
    </source>
</evidence>
<dbReference type="Proteomes" id="UP000809243">
    <property type="component" value="Unassembled WGS sequence"/>
</dbReference>
<feature type="transmembrane region" description="Helical" evidence="7">
    <location>
        <begin position="280"/>
        <end position="306"/>
    </location>
</feature>
<evidence type="ECO:0000256" key="2">
    <source>
        <dbReference type="ARBA" id="ARBA00022448"/>
    </source>
</evidence>
<comment type="subcellular location">
    <subcellularLocation>
        <location evidence="1">Cell membrane</location>
        <topology evidence="1">Multi-pass membrane protein</topology>
    </subcellularLocation>
</comment>
<dbReference type="Gene3D" id="1.20.1250.20">
    <property type="entry name" value="MFS general substrate transporter like domains"/>
    <property type="match status" value="2"/>
</dbReference>
<organism evidence="9 10">
    <name type="scientific">Candidatus Iainarchaeum sp</name>
    <dbReference type="NCBI Taxonomy" id="3101447"/>
    <lineage>
        <taxon>Archaea</taxon>
        <taxon>Candidatus Iainarchaeota</taxon>
        <taxon>Candidatus Iainarchaeia</taxon>
        <taxon>Candidatus Iainarchaeales</taxon>
        <taxon>Candidatus Iainarchaeaceae</taxon>
        <taxon>Candidatus Iainarchaeum</taxon>
    </lineage>
</organism>
<keyword evidence="6 7" id="KW-0472">Membrane</keyword>
<evidence type="ECO:0000256" key="5">
    <source>
        <dbReference type="ARBA" id="ARBA00022989"/>
    </source>
</evidence>
<feature type="transmembrane region" description="Helical" evidence="7">
    <location>
        <begin position="312"/>
        <end position="329"/>
    </location>
</feature>
<evidence type="ECO:0000259" key="8">
    <source>
        <dbReference type="PROSITE" id="PS50850"/>
    </source>
</evidence>
<dbReference type="Pfam" id="PF07690">
    <property type="entry name" value="MFS_1"/>
    <property type="match status" value="1"/>
</dbReference>
<name>A0A938YT50_9ARCH</name>